<dbReference type="PANTHER" id="PTHR43576">
    <property type="entry name" value="ALPHA-L-ARABINOFURANOSIDASE C-RELATED"/>
    <property type="match status" value="1"/>
</dbReference>
<keyword evidence="6" id="KW-0378">Hydrolase</keyword>
<keyword evidence="8" id="KW-0326">Glycosidase</keyword>
<gene>
    <name evidence="10" type="primary">arf51A</name>
    <name evidence="10" type="ORF">FXF36_01935</name>
</gene>
<comment type="pathway">
    <text evidence="2">Glycan metabolism.</text>
</comment>
<dbReference type="SUPFAM" id="SSF51445">
    <property type="entry name" value="(Trans)glycosidases"/>
    <property type="match status" value="1"/>
</dbReference>
<dbReference type="Proteomes" id="UP000327030">
    <property type="component" value="Chromosome 1"/>
</dbReference>
<dbReference type="GO" id="GO:0046373">
    <property type="term" value="P:L-arabinose metabolic process"/>
    <property type="evidence" value="ECO:0007669"/>
    <property type="project" value="InterPro"/>
</dbReference>
<evidence type="ECO:0000256" key="6">
    <source>
        <dbReference type="ARBA" id="ARBA00022801"/>
    </source>
</evidence>
<evidence type="ECO:0000256" key="3">
    <source>
        <dbReference type="ARBA" id="ARBA00007186"/>
    </source>
</evidence>
<dbReference type="PANTHER" id="PTHR43576:SF3">
    <property type="entry name" value="ALPHA-L-ARABINOFURANOSIDASE C"/>
    <property type="match status" value="1"/>
</dbReference>
<sequence>MMENRLIIDKDFKIGEVDKRLFGSFVEHMGRVVYSGIYEPDHPTADENGFRQDVAELAKKMGVGSVRYPGGNFVSNYNWMDGIGPKEKRPRKRDLAWKSIETNEVGIDEFMKWANKYQMEPIMAVNMGTKGLDEAVALIEYCNSETGTYYSDLRAENGHKEPYTIKTWCLGNEMDGEWQLGHKTAQEYGRLAHEIGKAMKLVDPSIELVVCGSSMSRNATFGDWEREVLANTYDEADYISLHQYYDGQDEGTKAFLARSLDMERYIDLVCGIADLEKKKRGSSKTLNICFDEWGVWSTPDFEVQKWVDEHPWQIAPPLGEQIYSMEDSLLFASMLMVLLKKCNRVKIGCQSLLANISACIMTKKGGEAWVQPIYFPFEMIANNAKGVVLEARYVGETYETEEFEQVPVVDSLVVYNEADRALAVFLVNRGEQETELVVDARAMALARVIESRVLYSDDIKLNNVKNHEAVKPASVDNVKLQGEEIKVSLKPFSFQMVRIGLK</sequence>
<dbReference type="SUPFAM" id="SSF51011">
    <property type="entry name" value="Glycosyl hydrolase domain"/>
    <property type="match status" value="1"/>
</dbReference>
<organism evidence="10 11">
    <name type="scientific">Pseudobutyrivibrio xylanivorans</name>
    <dbReference type="NCBI Taxonomy" id="185007"/>
    <lineage>
        <taxon>Bacteria</taxon>
        <taxon>Bacillati</taxon>
        <taxon>Bacillota</taxon>
        <taxon>Clostridia</taxon>
        <taxon>Lachnospirales</taxon>
        <taxon>Lachnospiraceae</taxon>
        <taxon>Pseudobutyrivibrio</taxon>
    </lineage>
</organism>
<dbReference type="InterPro" id="IPR017853">
    <property type="entry name" value="GH"/>
</dbReference>
<dbReference type="Gene3D" id="2.60.40.1180">
    <property type="entry name" value="Golgi alpha-mannosidase II"/>
    <property type="match status" value="1"/>
</dbReference>
<evidence type="ECO:0000256" key="2">
    <source>
        <dbReference type="ARBA" id="ARBA00004881"/>
    </source>
</evidence>
<dbReference type="KEGG" id="pxv:FXF36_01935"/>
<accession>A0A5P6VRB9</accession>
<comment type="subunit">
    <text evidence="4">Homohexamer; trimer of dimers.</text>
</comment>
<dbReference type="SMART" id="SM00813">
    <property type="entry name" value="Alpha-L-AF_C"/>
    <property type="match status" value="1"/>
</dbReference>
<evidence type="ECO:0000256" key="5">
    <source>
        <dbReference type="ARBA" id="ARBA00012670"/>
    </source>
</evidence>
<evidence type="ECO:0000313" key="11">
    <source>
        <dbReference type="Proteomes" id="UP000327030"/>
    </source>
</evidence>
<dbReference type="AlphaFoldDB" id="A0A5P6VRB9"/>
<dbReference type="InterPro" id="IPR055235">
    <property type="entry name" value="ASD1_cat"/>
</dbReference>
<reference evidence="11" key="1">
    <citation type="submission" date="2019-08" db="EMBL/GenBank/DDBJ databases">
        <title>Complete Genome Sequence of the Polysaccharide-Degrading Rumen Bacterium Pseudobutyrivibrio xylanivorans MA3014.</title>
        <authorList>
            <person name="Palevich N."/>
            <person name="Maclean P.H."/>
            <person name="Kelly W.J."/>
            <person name="Leahy S.C."/>
            <person name="Rakonjac J."/>
            <person name="Attwood G.T."/>
        </authorList>
    </citation>
    <scope>NUCLEOTIDE SEQUENCE [LARGE SCALE GENOMIC DNA]</scope>
    <source>
        <strain evidence="11">MA3014</strain>
    </source>
</reference>
<evidence type="ECO:0000259" key="9">
    <source>
        <dbReference type="SMART" id="SM00813"/>
    </source>
</evidence>
<dbReference type="EC" id="3.2.1.55" evidence="5"/>
<dbReference type="GO" id="GO:0000272">
    <property type="term" value="P:polysaccharide catabolic process"/>
    <property type="evidence" value="ECO:0007669"/>
    <property type="project" value="TreeGrafter"/>
</dbReference>
<dbReference type="InterPro" id="IPR013780">
    <property type="entry name" value="Glyco_hydro_b"/>
</dbReference>
<dbReference type="InterPro" id="IPR010720">
    <property type="entry name" value="Alpha-L-AF_C"/>
</dbReference>
<name>A0A5P6VRB9_PSEXY</name>
<protein>
    <recommendedName>
        <fullName evidence="5">non-reducing end alpha-L-arabinofuranosidase</fullName>
        <ecNumber evidence="5">3.2.1.55</ecNumber>
    </recommendedName>
</protein>
<dbReference type="Pfam" id="PF06964">
    <property type="entry name" value="Alpha-L-AF_C"/>
    <property type="match status" value="1"/>
</dbReference>
<dbReference type="GO" id="GO:0046556">
    <property type="term" value="F:alpha-L-arabinofuranosidase activity"/>
    <property type="evidence" value="ECO:0007669"/>
    <property type="project" value="UniProtKB-EC"/>
</dbReference>
<dbReference type="Pfam" id="PF22848">
    <property type="entry name" value="ASD1_dom"/>
    <property type="match status" value="1"/>
</dbReference>
<evidence type="ECO:0000256" key="8">
    <source>
        <dbReference type="ARBA" id="ARBA00023295"/>
    </source>
</evidence>
<proteinExistence type="inferred from homology"/>
<dbReference type="OrthoDB" id="9758333at2"/>
<keyword evidence="7" id="KW-0119">Carbohydrate metabolism</keyword>
<evidence type="ECO:0000256" key="7">
    <source>
        <dbReference type="ARBA" id="ARBA00023277"/>
    </source>
</evidence>
<dbReference type="Gene3D" id="3.20.20.80">
    <property type="entry name" value="Glycosidases"/>
    <property type="match status" value="1"/>
</dbReference>
<evidence type="ECO:0000313" key="10">
    <source>
        <dbReference type="EMBL" id="QFJ53714.1"/>
    </source>
</evidence>
<evidence type="ECO:0000256" key="1">
    <source>
        <dbReference type="ARBA" id="ARBA00001462"/>
    </source>
</evidence>
<feature type="domain" description="Alpha-L-arabinofuranosidase C-terminal" evidence="9">
    <location>
        <begin position="291"/>
        <end position="493"/>
    </location>
</feature>
<evidence type="ECO:0000256" key="4">
    <source>
        <dbReference type="ARBA" id="ARBA00011165"/>
    </source>
</evidence>
<comment type="catalytic activity">
    <reaction evidence="1">
        <text>Hydrolysis of terminal non-reducing alpha-L-arabinofuranoside residues in alpha-L-arabinosides.</text>
        <dbReference type="EC" id="3.2.1.55"/>
    </reaction>
</comment>
<comment type="similarity">
    <text evidence="3">Belongs to the glycosyl hydrolase 51 family.</text>
</comment>
<dbReference type="EMBL" id="CP043028">
    <property type="protein sequence ID" value="QFJ53714.1"/>
    <property type="molecule type" value="Genomic_DNA"/>
</dbReference>